<reference evidence="1" key="1">
    <citation type="submission" date="2020-05" db="EMBL/GenBank/DDBJ databases">
        <title>WGS assembly of Panicum virgatum.</title>
        <authorList>
            <person name="Lovell J.T."/>
            <person name="Jenkins J."/>
            <person name="Shu S."/>
            <person name="Juenger T.E."/>
            <person name="Schmutz J."/>
        </authorList>
    </citation>
    <scope>NUCLEOTIDE SEQUENCE</scope>
    <source>
        <strain evidence="1">AP13</strain>
    </source>
</reference>
<proteinExistence type="predicted"/>
<dbReference type="EMBL" id="CM029052">
    <property type="protein sequence ID" value="KAG2557243.1"/>
    <property type="molecule type" value="Genomic_DNA"/>
</dbReference>
<protein>
    <submittedName>
        <fullName evidence="1">Uncharacterized protein</fullName>
    </submittedName>
</protein>
<evidence type="ECO:0000313" key="2">
    <source>
        <dbReference type="Proteomes" id="UP000823388"/>
    </source>
</evidence>
<sequence>MMNGNLGQLVMVARAEEAEGFPPLLAEMIWRGNFSRRLEYSVFARGLGLGSTVFIPRRFVEGVTEVHNISAHGTSIEMAIQEVAYKAMAILRQEVIKLERHPFTHFPIQGPLQGVNVFEMGMGGASLYERRMSELVAAQDRSLRCIRAELRETRRRFNELQRTVDMYVCMDRVPQDVLYGPNDYTPHEAAPLELRFPLVQGIYLPQHVVGQARMSNGLRVRRFAPTTLTREIIFGGEHAPLTHPENPEDTGSPQYHLLDDFPPYFARAPYGPF</sequence>
<accession>A0A8T0P652</accession>
<dbReference type="EMBL" id="CM029052">
    <property type="protein sequence ID" value="KAG2557244.1"/>
    <property type="molecule type" value="Genomic_DNA"/>
</dbReference>
<gene>
    <name evidence="1" type="ORF">PVAP13_8NG151200</name>
</gene>
<organism evidence="1 2">
    <name type="scientific">Panicum virgatum</name>
    <name type="common">Blackwell switchgrass</name>
    <dbReference type="NCBI Taxonomy" id="38727"/>
    <lineage>
        <taxon>Eukaryota</taxon>
        <taxon>Viridiplantae</taxon>
        <taxon>Streptophyta</taxon>
        <taxon>Embryophyta</taxon>
        <taxon>Tracheophyta</taxon>
        <taxon>Spermatophyta</taxon>
        <taxon>Magnoliopsida</taxon>
        <taxon>Liliopsida</taxon>
        <taxon>Poales</taxon>
        <taxon>Poaceae</taxon>
        <taxon>PACMAD clade</taxon>
        <taxon>Panicoideae</taxon>
        <taxon>Panicodae</taxon>
        <taxon>Paniceae</taxon>
        <taxon>Panicinae</taxon>
        <taxon>Panicum</taxon>
        <taxon>Panicum sect. Hiantes</taxon>
    </lineage>
</organism>
<keyword evidence="2" id="KW-1185">Reference proteome</keyword>
<dbReference type="Proteomes" id="UP000823388">
    <property type="component" value="Chromosome 8N"/>
</dbReference>
<evidence type="ECO:0000313" key="1">
    <source>
        <dbReference type="EMBL" id="KAG2557243.1"/>
    </source>
</evidence>
<name>A0A8T0P652_PANVG</name>
<comment type="caution">
    <text evidence="1">The sequence shown here is derived from an EMBL/GenBank/DDBJ whole genome shotgun (WGS) entry which is preliminary data.</text>
</comment>
<dbReference type="AlphaFoldDB" id="A0A8T0P652"/>